<dbReference type="SUPFAM" id="SSF141371">
    <property type="entry name" value="PilZ domain-like"/>
    <property type="match status" value="1"/>
</dbReference>
<name>A0A432MKF9_9BACT</name>
<comment type="caution">
    <text evidence="2">The sequence shown here is derived from an EMBL/GenBank/DDBJ whole genome shotgun (WGS) entry which is preliminary data.</text>
</comment>
<reference evidence="2 3" key="2">
    <citation type="submission" date="2019-01" db="EMBL/GenBank/DDBJ databases">
        <title>Tautonia sociabilis, a novel thermotolerant planctomycete of Isosphaeraceae family, isolated from a 4000 m deep subterranean habitat.</title>
        <authorList>
            <person name="Kovaleva O.L."/>
            <person name="Elcheninov A.G."/>
            <person name="Van Heerden E."/>
            <person name="Toshchakov S.V."/>
            <person name="Novikov A."/>
            <person name="Bonch-Osmolovskaya E.A."/>
            <person name="Kublanov I.V."/>
        </authorList>
    </citation>
    <scope>NUCLEOTIDE SEQUENCE [LARGE SCALE GENOMIC DNA]</scope>
    <source>
        <strain evidence="2 3">GM2012</strain>
    </source>
</reference>
<protein>
    <recommendedName>
        <fullName evidence="1">PilZ domain-containing protein</fullName>
    </recommendedName>
</protein>
<organism evidence="2 3">
    <name type="scientific">Tautonia sociabilis</name>
    <dbReference type="NCBI Taxonomy" id="2080755"/>
    <lineage>
        <taxon>Bacteria</taxon>
        <taxon>Pseudomonadati</taxon>
        <taxon>Planctomycetota</taxon>
        <taxon>Planctomycetia</taxon>
        <taxon>Isosphaerales</taxon>
        <taxon>Isosphaeraceae</taxon>
        <taxon>Tautonia</taxon>
    </lineage>
</organism>
<evidence type="ECO:0000313" key="3">
    <source>
        <dbReference type="Proteomes" id="UP000280296"/>
    </source>
</evidence>
<dbReference type="Gene3D" id="2.40.10.220">
    <property type="entry name" value="predicted glycosyltransferase like domains"/>
    <property type="match status" value="1"/>
</dbReference>
<gene>
    <name evidence="2" type="ORF">TsocGM_11190</name>
</gene>
<dbReference type="AlphaFoldDB" id="A0A432MKF9"/>
<dbReference type="GO" id="GO:0035438">
    <property type="term" value="F:cyclic-di-GMP binding"/>
    <property type="evidence" value="ECO:0007669"/>
    <property type="project" value="InterPro"/>
</dbReference>
<dbReference type="EMBL" id="RYZH01000018">
    <property type="protein sequence ID" value="RUL87739.1"/>
    <property type="molecule type" value="Genomic_DNA"/>
</dbReference>
<feature type="domain" description="PilZ" evidence="1">
    <location>
        <begin position="36"/>
        <end position="98"/>
    </location>
</feature>
<evidence type="ECO:0000313" key="2">
    <source>
        <dbReference type="EMBL" id="RUL87739.1"/>
    </source>
</evidence>
<reference evidence="2 3" key="1">
    <citation type="submission" date="2018-12" db="EMBL/GenBank/DDBJ databases">
        <authorList>
            <person name="Toschakov S.V."/>
        </authorList>
    </citation>
    <scope>NUCLEOTIDE SEQUENCE [LARGE SCALE GENOMIC DNA]</scope>
    <source>
        <strain evidence="2 3">GM2012</strain>
    </source>
</reference>
<keyword evidence="3" id="KW-1185">Reference proteome</keyword>
<dbReference type="Proteomes" id="UP000280296">
    <property type="component" value="Unassembled WGS sequence"/>
</dbReference>
<evidence type="ECO:0000259" key="1">
    <source>
        <dbReference type="Pfam" id="PF07238"/>
    </source>
</evidence>
<dbReference type="InterPro" id="IPR009875">
    <property type="entry name" value="PilZ_domain"/>
</dbReference>
<dbReference type="Pfam" id="PF07238">
    <property type="entry name" value="PilZ"/>
    <property type="match status" value="1"/>
</dbReference>
<sequence>MDERLAVILTVERRAFPRQPARPNRSILEWWDGEVTRSSPGRLLNISPAGALVRLEGPPTINQQVWIRMEQPARTPWIRGRVVHQGEDRVGLWFLEPCPSDFLEAALQGIAFGNVLGSLDGRAL</sequence>
<proteinExistence type="predicted"/>
<accession>A0A432MKF9</accession>